<keyword evidence="3" id="KW-1185">Reference proteome</keyword>
<feature type="chain" id="PRO_5010336515" description="Glycine-zipper-containing OmpA-like membrane domain-containing protein" evidence="1">
    <location>
        <begin position="22"/>
        <end position="191"/>
    </location>
</feature>
<evidence type="ECO:0008006" key="4">
    <source>
        <dbReference type="Google" id="ProtNLM"/>
    </source>
</evidence>
<accession>A0A1H6HTP9</accession>
<sequence>MRPTKSVVLTMSALIALSGCSSTPLGPKVQVLPAANKPFEVFRMEQAECKQYAADQVGGQAENANTRAIGAALIGGALGAGLGAAVGGGQGAAIGAAGGGVVGTAVGASNSQRGQGSIQQQYDNAYTQCMYAKGNQIAQPVQTVVQPVVVYPQQPPVVYAPPPTVYYAVPPTYAPQPQAAPPTYAPPPSQP</sequence>
<keyword evidence="1" id="KW-0732">Signal</keyword>
<dbReference type="Proteomes" id="UP000182983">
    <property type="component" value="Unassembled WGS sequence"/>
</dbReference>
<dbReference type="EMBL" id="FNWO01000007">
    <property type="protein sequence ID" value="SEH38957.1"/>
    <property type="molecule type" value="Genomic_DNA"/>
</dbReference>
<protein>
    <recommendedName>
        <fullName evidence="4">Glycine-zipper-containing OmpA-like membrane domain-containing protein</fullName>
    </recommendedName>
</protein>
<dbReference type="PROSITE" id="PS51257">
    <property type="entry name" value="PROKAR_LIPOPROTEIN"/>
    <property type="match status" value="1"/>
</dbReference>
<evidence type="ECO:0000313" key="2">
    <source>
        <dbReference type="EMBL" id="SEH38957.1"/>
    </source>
</evidence>
<gene>
    <name evidence="2" type="ORF">SAMN04244559_02102</name>
</gene>
<feature type="signal peptide" evidence="1">
    <location>
        <begin position="1"/>
        <end position="21"/>
    </location>
</feature>
<evidence type="ECO:0000256" key="1">
    <source>
        <dbReference type="SAM" id="SignalP"/>
    </source>
</evidence>
<reference evidence="3" key="1">
    <citation type="submission" date="2016-10" db="EMBL/GenBank/DDBJ databases">
        <authorList>
            <person name="Varghese N."/>
            <person name="Submissions S."/>
        </authorList>
    </citation>
    <scope>NUCLEOTIDE SEQUENCE [LARGE SCALE GENOMIC DNA]</scope>
    <source>
        <strain evidence="3">DSM 13234</strain>
    </source>
</reference>
<name>A0A1H6HTP9_MAGFU</name>
<evidence type="ECO:0000313" key="3">
    <source>
        <dbReference type="Proteomes" id="UP000182983"/>
    </source>
</evidence>
<proteinExistence type="predicted"/>
<organism evidence="2 3">
    <name type="scientific">Magnetospirillum fulvum</name>
    <name type="common">Rhodospirillum fulvum</name>
    <dbReference type="NCBI Taxonomy" id="1082"/>
    <lineage>
        <taxon>Bacteria</taxon>
        <taxon>Pseudomonadati</taxon>
        <taxon>Pseudomonadota</taxon>
        <taxon>Alphaproteobacteria</taxon>
        <taxon>Rhodospirillales</taxon>
        <taxon>Rhodospirillaceae</taxon>
        <taxon>Magnetospirillum</taxon>
    </lineage>
</organism>
<dbReference type="RefSeq" id="WP_074768284.1">
    <property type="nucleotide sequence ID" value="NZ_FNWO01000007.1"/>
</dbReference>
<dbReference type="AlphaFoldDB" id="A0A1H6HTP9"/>